<protein>
    <submittedName>
        <fullName evidence="1">Uncharacterized protein</fullName>
    </submittedName>
</protein>
<dbReference type="AlphaFoldDB" id="A0A2Z6LTJ5"/>
<dbReference type="PROSITE" id="PS51257">
    <property type="entry name" value="PROKAR_LIPOPROTEIN"/>
    <property type="match status" value="1"/>
</dbReference>
<reference evidence="2" key="1">
    <citation type="journal article" date="2017" name="Front. Plant Sci.">
        <title>Climate Clever Clovers: New Paradigm to Reduce the Environmental Footprint of Ruminants by Breeding Low Methanogenic Forages Utilizing Haplotype Variation.</title>
        <authorList>
            <person name="Kaur P."/>
            <person name="Appels R."/>
            <person name="Bayer P.E."/>
            <person name="Keeble-Gagnere G."/>
            <person name="Wang J."/>
            <person name="Hirakawa H."/>
            <person name="Shirasawa K."/>
            <person name="Vercoe P."/>
            <person name="Stefanova K."/>
            <person name="Durmic Z."/>
            <person name="Nichols P."/>
            <person name="Revell C."/>
            <person name="Isobe S.N."/>
            <person name="Edwards D."/>
            <person name="Erskine W."/>
        </authorList>
    </citation>
    <scope>NUCLEOTIDE SEQUENCE [LARGE SCALE GENOMIC DNA]</scope>
    <source>
        <strain evidence="2">cv. Daliak</strain>
    </source>
</reference>
<sequence>MVGVCLRQIWGGSHSISLWFTFFGCLQQRWKLLFLSCYVFLNGGGGMPADPAAVMMVGSLVLDFGLVCCSGDDFGVC</sequence>
<keyword evidence="2" id="KW-1185">Reference proteome</keyword>
<organism evidence="1 2">
    <name type="scientific">Trifolium subterraneum</name>
    <name type="common">Subterranean clover</name>
    <dbReference type="NCBI Taxonomy" id="3900"/>
    <lineage>
        <taxon>Eukaryota</taxon>
        <taxon>Viridiplantae</taxon>
        <taxon>Streptophyta</taxon>
        <taxon>Embryophyta</taxon>
        <taxon>Tracheophyta</taxon>
        <taxon>Spermatophyta</taxon>
        <taxon>Magnoliopsida</taxon>
        <taxon>eudicotyledons</taxon>
        <taxon>Gunneridae</taxon>
        <taxon>Pentapetalae</taxon>
        <taxon>rosids</taxon>
        <taxon>fabids</taxon>
        <taxon>Fabales</taxon>
        <taxon>Fabaceae</taxon>
        <taxon>Papilionoideae</taxon>
        <taxon>50 kb inversion clade</taxon>
        <taxon>NPAAA clade</taxon>
        <taxon>Hologalegina</taxon>
        <taxon>IRL clade</taxon>
        <taxon>Trifolieae</taxon>
        <taxon>Trifolium</taxon>
    </lineage>
</organism>
<name>A0A2Z6LTJ5_TRISU</name>
<evidence type="ECO:0000313" key="2">
    <source>
        <dbReference type="Proteomes" id="UP000242715"/>
    </source>
</evidence>
<accession>A0A2Z6LTJ5</accession>
<proteinExistence type="predicted"/>
<dbReference type="EMBL" id="DF973220">
    <property type="protein sequence ID" value="GAU20811.1"/>
    <property type="molecule type" value="Genomic_DNA"/>
</dbReference>
<gene>
    <name evidence="1" type="ORF">TSUD_132960</name>
</gene>
<dbReference type="Proteomes" id="UP000242715">
    <property type="component" value="Unassembled WGS sequence"/>
</dbReference>
<evidence type="ECO:0000313" key="1">
    <source>
        <dbReference type="EMBL" id="GAU20811.1"/>
    </source>
</evidence>